<proteinExistence type="predicted"/>
<dbReference type="AlphaFoldDB" id="A0A0A5G0N9"/>
<organism evidence="4 5">
    <name type="scientific">Pontibacillus marinus BH030004 = DSM 16465</name>
    <dbReference type="NCBI Taxonomy" id="1385511"/>
    <lineage>
        <taxon>Bacteria</taxon>
        <taxon>Bacillati</taxon>
        <taxon>Bacillota</taxon>
        <taxon>Bacilli</taxon>
        <taxon>Bacillales</taxon>
        <taxon>Bacillaceae</taxon>
        <taxon>Pontibacillus</taxon>
    </lineage>
</organism>
<evidence type="ECO:0008006" key="6">
    <source>
        <dbReference type="Google" id="ProtNLM"/>
    </source>
</evidence>
<evidence type="ECO:0000256" key="2">
    <source>
        <dbReference type="ARBA" id="ARBA00023043"/>
    </source>
</evidence>
<sequence>MTPYREKMEEAKTIIENNNKQMAKKLLNKPFRFFHPNSTYLTLACKNGNTGDIRYLLENGADPNKEGIGKRTPLNMVCGDVELLEATELLVEYGADVNEVGSGGSPLGRALRSSYQICEKLLELGATPNASLMNVVGREYSVEYLKLFLSNGAELPPTILKEALRGKNYLTLRYLISNGFHKTVENTEYQEWYIRPYNEEDKGLLELILANIHGINLEKLMMLALDEETVKILIKAGADINSRDTEGNTKLYKEMEKIPSKTKFSFIVFLIKQGADPNLKNHDNKCPIDLMFSKIQPWRPLLKNEKWCFRLLYETTDYENIKRKITRYLKKVTAPSDIEFFIEEINADPNIFMNPLLKSNDHDLLGKALKTNKVRIESEYVSAALENENLHMVNHFMNYGYKLSDNEIKRALQIALEKKLYEYLKIFLEALNDDERLYSCVVYCYQQALKLDDYQAIRHMIGIGYSLPSDFDLALEIFEKALYQNDDRGINHVLDCYGKDVLNVDIDNDTVLTFLYKNGNYKMMEKFLVRGADPNQLNSLQETPIHLCVMDNNSRIFQSLVSFGADLRKLYKKKESPIGLALQHSHYEMFRLLLENGISLNSKVLSTRHRDSLLAKSILEGKKSFAQYLLQEGADVNQKNDFNETPLHTAYKVSNKPMIELLINMGANQDIRNDYGQLPKYVNRIYR</sequence>
<dbReference type="EMBL" id="AVPF01000029">
    <property type="protein sequence ID" value="KGX86676.1"/>
    <property type="molecule type" value="Genomic_DNA"/>
</dbReference>
<keyword evidence="2 3" id="KW-0040">ANK repeat</keyword>
<dbReference type="STRING" id="1385511.GCA_000425225_00721"/>
<accession>A0A0A5G0N9</accession>
<feature type="repeat" description="ANK" evidence="3">
    <location>
        <begin position="573"/>
        <end position="605"/>
    </location>
</feature>
<dbReference type="SUPFAM" id="SSF48403">
    <property type="entry name" value="Ankyrin repeat"/>
    <property type="match status" value="2"/>
</dbReference>
<dbReference type="Proteomes" id="UP000030403">
    <property type="component" value="Unassembled WGS sequence"/>
</dbReference>
<dbReference type="GO" id="GO:0004842">
    <property type="term" value="F:ubiquitin-protein transferase activity"/>
    <property type="evidence" value="ECO:0007669"/>
    <property type="project" value="TreeGrafter"/>
</dbReference>
<dbReference type="PANTHER" id="PTHR24171">
    <property type="entry name" value="ANKYRIN REPEAT DOMAIN-CONTAINING PROTEIN 39-RELATED"/>
    <property type="match status" value="1"/>
</dbReference>
<evidence type="ECO:0000256" key="1">
    <source>
        <dbReference type="ARBA" id="ARBA00022737"/>
    </source>
</evidence>
<dbReference type="InterPro" id="IPR036770">
    <property type="entry name" value="Ankyrin_rpt-contain_sf"/>
</dbReference>
<dbReference type="GO" id="GO:0085020">
    <property type="term" value="P:protein K6-linked ubiquitination"/>
    <property type="evidence" value="ECO:0007669"/>
    <property type="project" value="TreeGrafter"/>
</dbReference>
<evidence type="ECO:0000313" key="4">
    <source>
        <dbReference type="EMBL" id="KGX86676.1"/>
    </source>
</evidence>
<dbReference type="eggNOG" id="COG0666">
    <property type="taxonomic scope" value="Bacteria"/>
</dbReference>
<gene>
    <name evidence="4" type="ORF">N783_11820</name>
</gene>
<reference evidence="4 5" key="1">
    <citation type="submission" date="2013-08" db="EMBL/GenBank/DDBJ databases">
        <authorList>
            <person name="Huang J."/>
            <person name="Wang G."/>
        </authorList>
    </citation>
    <scope>NUCLEOTIDE SEQUENCE [LARGE SCALE GENOMIC DNA]</scope>
    <source>
        <strain evidence="4 5">BH030004</strain>
    </source>
</reference>
<evidence type="ECO:0000313" key="5">
    <source>
        <dbReference type="Proteomes" id="UP000030403"/>
    </source>
</evidence>
<dbReference type="SMART" id="SM00248">
    <property type="entry name" value="ANK"/>
    <property type="match status" value="10"/>
</dbReference>
<dbReference type="Pfam" id="PF13606">
    <property type="entry name" value="Ank_3"/>
    <property type="match status" value="1"/>
</dbReference>
<dbReference type="Pfam" id="PF12796">
    <property type="entry name" value="Ank_2"/>
    <property type="match status" value="2"/>
</dbReference>
<protein>
    <recommendedName>
        <fullName evidence="6">Ankyrin</fullName>
    </recommendedName>
</protein>
<keyword evidence="5" id="KW-1185">Reference proteome</keyword>
<dbReference type="PANTHER" id="PTHR24171:SF8">
    <property type="entry name" value="BRCA1-ASSOCIATED RING DOMAIN PROTEIN 1"/>
    <property type="match status" value="1"/>
</dbReference>
<name>A0A0A5G0N9_9BACI</name>
<feature type="repeat" description="ANK" evidence="3">
    <location>
        <begin position="36"/>
        <end position="68"/>
    </location>
</feature>
<dbReference type="Gene3D" id="1.25.40.20">
    <property type="entry name" value="Ankyrin repeat-containing domain"/>
    <property type="match status" value="3"/>
</dbReference>
<dbReference type="PROSITE" id="PS50088">
    <property type="entry name" value="ANK_REPEAT"/>
    <property type="match status" value="3"/>
</dbReference>
<keyword evidence="1" id="KW-0677">Repeat</keyword>
<feature type="repeat" description="ANK" evidence="3">
    <location>
        <begin position="642"/>
        <end position="674"/>
    </location>
</feature>
<evidence type="ECO:0000256" key="3">
    <source>
        <dbReference type="PROSITE-ProRule" id="PRU00023"/>
    </source>
</evidence>
<dbReference type="InterPro" id="IPR002110">
    <property type="entry name" value="Ankyrin_rpt"/>
</dbReference>
<dbReference type="PROSITE" id="PS50297">
    <property type="entry name" value="ANK_REP_REGION"/>
    <property type="match status" value="1"/>
</dbReference>
<comment type="caution">
    <text evidence="4">The sequence shown here is derived from an EMBL/GenBank/DDBJ whole genome shotgun (WGS) entry which is preliminary data.</text>
</comment>